<evidence type="ECO:0000313" key="2">
    <source>
        <dbReference type="EMBL" id="KAF6382462.1"/>
    </source>
</evidence>
<feature type="region of interest" description="Disordered" evidence="1">
    <location>
        <begin position="180"/>
        <end position="200"/>
    </location>
</feature>
<proteinExistence type="predicted"/>
<name>A0A7J8A7G6_PIPKU</name>
<dbReference type="AlphaFoldDB" id="A0A7J8A7G6"/>
<dbReference type="Proteomes" id="UP000558488">
    <property type="component" value="Unassembled WGS sequence"/>
</dbReference>
<evidence type="ECO:0000313" key="3">
    <source>
        <dbReference type="Proteomes" id="UP000558488"/>
    </source>
</evidence>
<sequence length="200" mass="22483">MTNQDSILLFYTRFTAVRTPRLHQTDQHGGLGGSSLYKRWPSLCLLSVHFQFLPQTCTALVCNLFTGIKSLHFLIFFVAIFVFDTITDFLLRIQLGKSQMEEMCRARNGGRVRAAAPSWAHHPPSTWMCPPAPVSGVFQRLRYVGMNDSITGCRRLNSISSSSPLSPWWSRCETESSNSLITGLVPQKTRPHPPRNTSLA</sequence>
<dbReference type="EMBL" id="JACAGB010000002">
    <property type="protein sequence ID" value="KAF6382462.1"/>
    <property type="molecule type" value="Genomic_DNA"/>
</dbReference>
<accession>A0A7J8A7G6</accession>
<gene>
    <name evidence="2" type="ORF">mPipKuh1_008839</name>
</gene>
<keyword evidence="3" id="KW-1185">Reference proteome</keyword>
<organism evidence="2 3">
    <name type="scientific">Pipistrellus kuhlii</name>
    <name type="common">Kuhl's pipistrelle</name>
    <dbReference type="NCBI Taxonomy" id="59472"/>
    <lineage>
        <taxon>Eukaryota</taxon>
        <taxon>Metazoa</taxon>
        <taxon>Chordata</taxon>
        <taxon>Craniata</taxon>
        <taxon>Vertebrata</taxon>
        <taxon>Euteleostomi</taxon>
        <taxon>Mammalia</taxon>
        <taxon>Eutheria</taxon>
        <taxon>Laurasiatheria</taxon>
        <taxon>Chiroptera</taxon>
        <taxon>Yangochiroptera</taxon>
        <taxon>Vespertilionidae</taxon>
        <taxon>Pipistrellus</taxon>
    </lineage>
</organism>
<reference evidence="2 3" key="1">
    <citation type="journal article" date="2020" name="Nature">
        <title>Six reference-quality genomes reveal evolution of bat adaptations.</title>
        <authorList>
            <person name="Jebb D."/>
            <person name="Huang Z."/>
            <person name="Pippel M."/>
            <person name="Hughes G.M."/>
            <person name="Lavrichenko K."/>
            <person name="Devanna P."/>
            <person name="Winkler S."/>
            <person name="Jermiin L.S."/>
            <person name="Skirmuntt E.C."/>
            <person name="Katzourakis A."/>
            <person name="Burkitt-Gray L."/>
            <person name="Ray D.A."/>
            <person name="Sullivan K.A.M."/>
            <person name="Roscito J.G."/>
            <person name="Kirilenko B.M."/>
            <person name="Davalos L.M."/>
            <person name="Corthals A.P."/>
            <person name="Power M.L."/>
            <person name="Jones G."/>
            <person name="Ransome R.D."/>
            <person name="Dechmann D.K.N."/>
            <person name="Locatelli A.G."/>
            <person name="Puechmaille S.J."/>
            <person name="Fedrigo O."/>
            <person name="Jarvis E.D."/>
            <person name="Hiller M."/>
            <person name="Vernes S.C."/>
            <person name="Myers E.W."/>
            <person name="Teeling E.C."/>
        </authorList>
    </citation>
    <scope>NUCLEOTIDE SEQUENCE [LARGE SCALE GENOMIC DNA]</scope>
    <source>
        <strain evidence="2">MPipKuh1</strain>
        <tissue evidence="2">Flight muscle</tissue>
    </source>
</reference>
<evidence type="ECO:0000256" key="1">
    <source>
        <dbReference type="SAM" id="MobiDB-lite"/>
    </source>
</evidence>
<protein>
    <submittedName>
        <fullName evidence="2">Uncharacterized protein</fullName>
    </submittedName>
</protein>
<comment type="caution">
    <text evidence="2">The sequence shown here is derived from an EMBL/GenBank/DDBJ whole genome shotgun (WGS) entry which is preliminary data.</text>
</comment>